<name>A0ABP0VAD2_9BRYO</name>
<dbReference type="EMBL" id="CAXAQS010000373">
    <property type="protein sequence ID" value="CAK9251391.1"/>
    <property type="molecule type" value="Genomic_DNA"/>
</dbReference>
<feature type="compositionally biased region" description="Low complexity" evidence="1">
    <location>
        <begin position="1"/>
        <end position="15"/>
    </location>
</feature>
<feature type="region of interest" description="Disordered" evidence="1">
    <location>
        <begin position="633"/>
        <end position="727"/>
    </location>
</feature>
<dbReference type="Proteomes" id="UP001497444">
    <property type="component" value="Unassembled WGS sequence"/>
</dbReference>
<evidence type="ECO:0000313" key="2">
    <source>
        <dbReference type="EMBL" id="CAK9251391.1"/>
    </source>
</evidence>
<feature type="compositionally biased region" description="Low complexity" evidence="1">
    <location>
        <begin position="654"/>
        <end position="671"/>
    </location>
</feature>
<feature type="compositionally biased region" description="Polar residues" evidence="1">
    <location>
        <begin position="413"/>
        <end position="432"/>
    </location>
</feature>
<feature type="compositionally biased region" description="Basic residues" evidence="1">
    <location>
        <begin position="706"/>
        <end position="718"/>
    </location>
</feature>
<feature type="compositionally biased region" description="Polar residues" evidence="1">
    <location>
        <begin position="683"/>
        <end position="693"/>
    </location>
</feature>
<proteinExistence type="predicted"/>
<feature type="compositionally biased region" description="Polar residues" evidence="1">
    <location>
        <begin position="641"/>
        <end position="653"/>
    </location>
</feature>
<evidence type="ECO:0000256" key="1">
    <source>
        <dbReference type="SAM" id="MobiDB-lite"/>
    </source>
</evidence>
<organism evidence="2 3">
    <name type="scientific">Sphagnum jensenii</name>
    <dbReference type="NCBI Taxonomy" id="128206"/>
    <lineage>
        <taxon>Eukaryota</taxon>
        <taxon>Viridiplantae</taxon>
        <taxon>Streptophyta</taxon>
        <taxon>Embryophyta</taxon>
        <taxon>Bryophyta</taxon>
        <taxon>Sphagnophytina</taxon>
        <taxon>Sphagnopsida</taxon>
        <taxon>Sphagnales</taxon>
        <taxon>Sphagnaceae</taxon>
        <taxon>Sphagnum</taxon>
    </lineage>
</organism>
<feature type="compositionally biased region" description="Low complexity" evidence="1">
    <location>
        <begin position="567"/>
        <end position="583"/>
    </location>
</feature>
<feature type="compositionally biased region" description="Low complexity" evidence="1">
    <location>
        <begin position="694"/>
        <end position="705"/>
    </location>
</feature>
<feature type="region of interest" description="Disordered" evidence="1">
    <location>
        <begin position="389"/>
        <end position="438"/>
    </location>
</feature>
<feature type="compositionally biased region" description="Polar residues" evidence="1">
    <location>
        <begin position="16"/>
        <end position="40"/>
    </location>
</feature>
<gene>
    <name evidence="2" type="ORF">CSSPJE1EN1_LOCUS26769</name>
</gene>
<feature type="region of interest" description="Disordered" evidence="1">
    <location>
        <begin position="1"/>
        <end position="40"/>
    </location>
</feature>
<evidence type="ECO:0000313" key="3">
    <source>
        <dbReference type="Proteomes" id="UP001497444"/>
    </source>
</evidence>
<feature type="compositionally biased region" description="Basic and acidic residues" evidence="1">
    <location>
        <begin position="391"/>
        <end position="412"/>
    </location>
</feature>
<protein>
    <submittedName>
        <fullName evidence="2">Uncharacterized protein</fullName>
    </submittedName>
</protein>
<accession>A0ABP0VAD2</accession>
<comment type="caution">
    <text evidence="2">The sequence shown here is derived from an EMBL/GenBank/DDBJ whole genome shotgun (WGS) entry which is preliminary data.</text>
</comment>
<keyword evidence="3" id="KW-1185">Reference proteome</keyword>
<feature type="region of interest" description="Disordered" evidence="1">
    <location>
        <begin position="550"/>
        <end position="599"/>
    </location>
</feature>
<reference evidence="2" key="1">
    <citation type="submission" date="2024-02" db="EMBL/GenBank/DDBJ databases">
        <authorList>
            <consortium name="ELIXIR-Norway"/>
            <consortium name="Elixir Norway"/>
        </authorList>
    </citation>
    <scope>NUCLEOTIDE SEQUENCE</scope>
</reference>
<sequence length="754" mass="79901">MTGAATLPTLATTPTKSSNNSGATGVTLTKGSNTTPKNADTISASTVNAYRVTSSPTAATPQGIFKSTHMSASAVQTDEPPKKLRKILPANNSSATTPKALPITINCSTSTTLSSTTTSSSTVNSLRQCRINTDKNKSLCSTVNTNSNVGLSVCKPSVKEETKCVNSAITTTSLGSVKKSSSRKSSAFDVRTLIGTKSPTLPSQRQCVESAISGNECKDEIGINDKNSTNTTSIGNNGIGVKPAKGNSNVSLSSSVRELNRNTVTSSMCSMPSTLSSITTAKSTSVNVTSTTPTLELSKTKTASGLNTNIASGFKSNISGAQTLGLSSTKVSANEVNDDKVSTTTNESGVSSSIHKDESAIKALTSATTNTGNLVIRISTKSHSVESFTQLKDKDKNSTQRTNKFEIKRDQNLSKLNPQTDGNNTQCLNGKNDNNHKSETELKSVNNLNDDEDDDDDDNSIDGRKLVVDVPNEDSCENEVGTSKVTLEMDDIDSGRGSDIIRLSCDDIEMGSPQSTTLSIKTPESLSASSDISTKLAINITSTTTLSANSAVLASPPPTPSPKSESDPCITVVTKSNKSSSSPPNGPLDLSMSSTNKKDSYQKIVTPPAIYDIPAPKPKHCVNPAVLDKHRGLFPPGLSAPNKQHPSFKIITTPSHSSRQQPQQSSSFLPSTNFNSSKKDRSINPNPSITTTGSSSSNQSRNRSQVSHHHQHHHHHKNYSVITPDPHRYTPKLVIKNISSPPSITSHFNYPTHH</sequence>